<protein>
    <submittedName>
        <fullName evidence="2">Uncharacterized protein</fullName>
    </submittedName>
</protein>
<reference evidence="2" key="1">
    <citation type="submission" date="2018-05" db="EMBL/GenBank/DDBJ databases">
        <authorList>
            <person name="Lanie J.A."/>
            <person name="Ng W.-L."/>
            <person name="Kazmierczak K.M."/>
            <person name="Andrzejewski T.M."/>
            <person name="Davidsen T.M."/>
            <person name="Wayne K.J."/>
            <person name="Tettelin H."/>
            <person name="Glass J.I."/>
            <person name="Rusch D."/>
            <person name="Podicherti R."/>
            <person name="Tsui H.-C.T."/>
            <person name="Winkler M.E."/>
        </authorList>
    </citation>
    <scope>NUCLEOTIDE SEQUENCE</scope>
</reference>
<accession>A0A382MW10</accession>
<evidence type="ECO:0000256" key="1">
    <source>
        <dbReference type="SAM" id="MobiDB-lite"/>
    </source>
</evidence>
<organism evidence="2">
    <name type="scientific">marine metagenome</name>
    <dbReference type="NCBI Taxonomy" id="408172"/>
    <lineage>
        <taxon>unclassified sequences</taxon>
        <taxon>metagenomes</taxon>
        <taxon>ecological metagenomes</taxon>
    </lineage>
</organism>
<dbReference type="EMBL" id="UINC01096107">
    <property type="protein sequence ID" value="SVC52720.1"/>
    <property type="molecule type" value="Genomic_DNA"/>
</dbReference>
<name>A0A382MW10_9ZZZZ</name>
<evidence type="ECO:0000313" key="2">
    <source>
        <dbReference type="EMBL" id="SVC52720.1"/>
    </source>
</evidence>
<sequence>MGIGFSEIWNGPSFLERSPTARRMKARDEAGKKKREKSGKLKAREHFATHIHKNWDKDLWD</sequence>
<proteinExistence type="predicted"/>
<gene>
    <name evidence="2" type="ORF">METZ01_LOCUS305574</name>
</gene>
<dbReference type="AlphaFoldDB" id="A0A382MW10"/>
<feature type="region of interest" description="Disordered" evidence="1">
    <location>
        <begin position="1"/>
        <end position="45"/>
    </location>
</feature>